<name>A0ABT5D781_9BACT</name>
<dbReference type="RefSeq" id="WP_272138129.1">
    <property type="nucleotide sequence ID" value="NZ_JAQNDM010000002.1"/>
</dbReference>
<feature type="transmembrane region" description="Helical" evidence="1">
    <location>
        <begin position="153"/>
        <end position="174"/>
    </location>
</feature>
<evidence type="ECO:0000313" key="2">
    <source>
        <dbReference type="EMBL" id="MDC0709510.1"/>
    </source>
</evidence>
<organism evidence="2 3">
    <name type="scientific">Stigmatella ashevillensis</name>
    <dbReference type="NCBI Taxonomy" id="2995309"/>
    <lineage>
        <taxon>Bacteria</taxon>
        <taxon>Pseudomonadati</taxon>
        <taxon>Myxococcota</taxon>
        <taxon>Myxococcia</taxon>
        <taxon>Myxococcales</taxon>
        <taxon>Cystobacterineae</taxon>
        <taxon>Archangiaceae</taxon>
        <taxon>Stigmatella</taxon>
    </lineage>
</organism>
<accession>A0ABT5D781</accession>
<dbReference type="Proteomes" id="UP001221838">
    <property type="component" value="Unassembled WGS sequence"/>
</dbReference>
<sequence>MSLRPLTPSPAPSGPLSGLSRFMGGFRWAFMPLGLLSLIAVGVHAATDTVDDRLLALVDLVDAAFDRLVGGSSWTEGWVDLLSLEQRTLIARGLALMWELAVDLVLALPALGYRESQAPRDEEPWRKYLPQEARPGWKSLFARSLRKPTMVRWVRPLATAAVVLAGACAVARLVQGTVYLSWRELLGEGAADGAARGLALAALAGILATLGWRAVLRNLQHADAASQAHVGSRWQALSYGLVGSALSVPLALAAVLDASPILSFVR</sequence>
<keyword evidence="1" id="KW-1133">Transmembrane helix</keyword>
<protein>
    <submittedName>
        <fullName evidence="2">Uncharacterized protein</fullName>
    </submittedName>
</protein>
<keyword evidence="1" id="KW-0812">Transmembrane</keyword>
<feature type="transmembrane region" description="Helical" evidence="1">
    <location>
        <begin position="236"/>
        <end position="256"/>
    </location>
</feature>
<feature type="transmembrane region" description="Helical" evidence="1">
    <location>
        <begin position="194"/>
        <end position="215"/>
    </location>
</feature>
<evidence type="ECO:0000313" key="3">
    <source>
        <dbReference type="Proteomes" id="UP001221838"/>
    </source>
</evidence>
<reference evidence="2 3" key="1">
    <citation type="submission" date="2022-11" db="EMBL/GenBank/DDBJ databases">
        <title>Minimal conservation of predation-associated metabolite biosynthetic gene clusters underscores biosynthetic potential of Myxococcota including descriptions for ten novel species: Archangium lansinium sp. nov., Myxococcus landrumus sp. nov., Nannocystis bai.</title>
        <authorList>
            <person name="Ahearne A."/>
            <person name="Stevens C."/>
            <person name="Dowd S."/>
        </authorList>
    </citation>
    <scope>NUCLEOTIDE SEQUENCE [LARGE SCALE GENOMIC DNA]</scope>
    <source>
        <strain evidence="2 3">NCWAL01</strain>
    </source>
</reference>
<dbReference type="EMBL" id="JAQNDM010000002">
    <property type="protein sequence ID" value="MDC0709510.1"/>
    <property type="molecule type" value="Genomic_DNA"/>
</dbReference>
<gene>
    <name evidence="2" type="ORF">POL68_13655</name>
</gene>
<proteinExistence type="predicted"/>
<evidence type="ECO:0000256" key="1">
    <source>
        <dbReference type="SAM" id="Phobius"/>
    </source>
</evidence>
<keyword evidence="3" id="KW-1185">Reference proteome</keyword>
<comment type="caution">
    <text evidence="2">The sequence shown here is derived from an EMBL/GenBank/DDBJ whole genome shotgun (WGS) entry which is preliminary data.</text>
</comment>
<keyword evidence="1" id="KW-0472">Membrane</keyword>